<accession>A0A165WU55</accession>
<dbReference type="Proteomes" id="UP000076798">
    <property type="component" value="Unassembled WGS sequence"/>
</dbReference>
<dbReference type="AlphaFoldDB" id="A0A165WU55"/>
<protein>
    <recommendedName>
        <fullName evidence="3">DUF4218 domain-containing protein</fullName>
    </recommendedName>
</protein>
<gene>
    <name evidence="1" type="ORF">SISSUDRAFT_995015</name>
</gene>
<dbReference type="PANTHER" id="PTHR46579">
    <property type="entry name" value="F5/8 TYPE C DOMAIN-CONTAINING PROTEIN-RELATED"/>
    <property type="match status" value="1"/>
</dbReference>
<dbReference type="PANTHER" id="PTHR46579:SF1">
    <property type="entry name" value="F5_8 TYPE C DOMAIN-CONTAINING PROTEIN"/>
    <property type="match status" value="1"/>
</dbReference>
<evidence type="ECO:0008006" key="3">
    <source>
        <dbReference type="Google" id="ProtNLM"/>
    </source>
</evidence>
<organism evidence="1 2">
    <name type="scientific">Sistotremastrum suecicum HHB10207 ss-3</name>
    <dbReference type="NCBI Taxonomy" id="1314776"/>
    <lineage>
        <taxon>Eukaryota</taxon>
        <taxon>Fungi</taxon>
        <taxon>Dikarya</taxon>
        <taxon>Basidiomycota</taxon>
        <taxon>Agaricomycotina</taxon>
        <taxon>Agaricomycetes</taxon>
        <taxon>Sistotremastrales</taxon>
        <taxon>Sistotremastraceae</taxon>
        <taxon>Sistotremastrum</taxon>
    </lineage>
</organism>
<evidence type="ECO:0000313" key="1">
    <source>
        <dbReference type="EMBL" id="KZT31521.1"/>
    </source>
</evidence>
<evidence type="ECO:0000313" key="2">
    <source>
        <dbReference type="Proteomes" id="UP000076798"/>
    </source>
</evidence>
<dbReference type="OrthoDB" id="3247418at2759"/>
<sequence>ITTPTWLGRMPRFAGSTQHGKLKADEWRSFCTITLVYSLIKQWHDKDTRFQQMLANFMALISLVNIAHRRTLDHKAIADYRRATLDYLRGVKTLFLEQQLLPNHHAALHLSSMMQMFGPVISWRTFAFERYNGMIQAINHNSRIGELAVTFMRYFCMGSNIRAILAHGSKLPGAFNTVQDTFKDVFGSDVRGTFLNDSSVFDEEEGAVPYPPRSRRKRGELSTIARNLFSSLME</sequence>
<name>A0A165WU55_9AGAM</name>
<dbReference type="STRING" id="1314776.A0A165WU55"/>
<proteinExistence type="predicted"/>
<reference evidence="1 2" key="1">
    <citation type="journal article" date="2016" name="Mol. Biol. Evol.">
        <title>Comparative Genomics of Early-Diverging Mushroom-Forming Fungi Provides Insights into the Origins of Lignocellulose Decay Capabilities.</title>
        <authorList>
            <person name="Nagy L.G."/>
            <person name="Riley R."/>
            <person name="Tritt A."/>
            <person name="Adam C."/>
            <person name="Daum C."/>
            <person name="Floudas D."/>
            <person name="Sun H."/>
            <person name="Yadav J.S."/>
            <person name="Pangilinan J."/>
            <person name="Larsson K.H."/>
            <person name="Matsuura K."/>
            <person name="Barry K."/>
            <person name="Labutti K."/>
            <person name="Kuo R."/>
            <person name="Ohm R.A."/>
            <person name="Bhattacharya S.S."/>
            <person name="Shirouzu T."/>
            <person name="Yoshinaga Y."/>
            <person name="Martin F.M."/>
            <person name="Grigoriev I.V."/>
            <person name="Hibbett D.S."/>
        </authorList>
    </citation>
    <scope>NUCLEOTIDE SEQUENCE [LARGE SCALE GENOMIC DNA]</scope>
    <source>
        <strain evidence="1 2">HHB10207 ss-3</strain>
    </source>
</reference>
<keyword evidence="2" id="KW-1185">Reference proteome</keyword>
<feature type="non-terminal residue" evidence="1">
    <location>
        <position position="1"/>
    </location>
</feature>
<dbReference type="EMBL" id="KV428546">
    <property type="protein sequence ID" value="KZT31521.1"/>
    <property type="molecule type" value="Genomic_DNA"/>
</dbReference>